<name>A0A1D1Y5Q3_9ARAE</name>
<dbReference type="PANTHER" id="PTHR36617:SF15">
    <property type="entry name" value="REVERSE TRANSCRIPTASE ZINC-BINDING DOMAIN-CONTAINING PROTEIN"/>
    <property type="match status" value="1"/>
</dbReference>
<organism evidence="2">
    <name type="scientific">Anthurium amnicola</name>
    <dbReference type="NCBI Taxonomy" id="1678845"/>
    <lineage>
        <taxon>Eukaryota</taxon>
        <taxon>Viridiplantae</taxon>
        <taxon>Streptophyta</taxon>
        <taxon>Embryophyta</taxon>
        <taxon>Tracheophyta</taxon>
        <taxon>Spermatophyta</taxon>
        <taxon>Magnoliopsida</taxon>
        <taxon>Liliopsida</taxon>
        <taxon>Araceae</taxon>
        <taxon>Pothoideae</taxon>
        <taxon>Potheae</taxon>
        <taxon>Anthurium</taxon>
    </lineage>
</organism>
<dbReference type="PANTHER" id="PTHR36617">
    <property type="entry name" value="PROTEIN, PUTATIVE-RELATED"/>
    <property type="match status" value="1"/>
</dbReference>
<evidence type="ECO:0000313" key="2">
    <source>
        <dbReference type="EMBL" id="JAT49967.1"/>
    </source>
</evidence>
<reference evidence="2" key="1">
    <citation type="submission" date="2015-07" db="EMBL/GenBank/DDBJ databases">
        <title>Transcriptome Assembly of Anthurium amnicola.</title>
        <authorList>
            <person name="Suzuki J."/>
        </authorList>
    </citation>
    <scope>NUCLEOTIDE SEQUENCE</scope>
</reference>
<feature type="domain" description="Reverse transcriptase zinc-binding" evidence="1">
    <location>
        <begin position="129"/>
        <end position="210"/>
    </location>
</feature>
<gene>
    <name evidence="2" type="primary">At1g65750_72</name>
    <name evidence="2" type="ORF">g.59937</name>
</gene>
<dbReference type="Pfam" id="PF13966">
    <property type="entry name" value="zf-RVT"/>
    <property type="match status" value="1"/>
</dbReference>
<proteinExistence type="predicted"/>
<dbReference type="AlphaFoldDB" id="A0A1D1Y5Q3"/>
<protein>
    <submittedName>
        <fullName evidence="2">Putative ribonuclease H protein At1g65750</fullName>
    </submittedName>
</protein>
<evidence type="ECO:0000259" key="1">
    <source>
        <dbReference type="Pfam" id="PF13966"/>
    </source>
</evidence>
<dbReference type="InterPro" id="IPR026960">
    <property type="entry name" value="RVT-Znf"/>
</dbReference>
<sequence length="212" mass="24277">MMCSVWDITPFSVHISTVWNGILQTVDVIWVGTMAELGNGNKARLWLDKWCEGSSLAVSFLSALWLASDPSAPISAAFSGEGGWCPVFQRNVLTEEMHQMVNLLGILSTYALTTAEDMWRWRFSINGSYSVKSIYRLIVDDRVRHGFYSQVWKVSCPLNVKFLAWTISHIYLPTCDTYSKFMDGIWYTCVLCDNVDEDTDHLFIRWPFSEMV</sequence>
<accession>A0A1D1Y5Q3</accession>
<dbReference type="EMBL" id="GDJX01017969">
    <property type="protein sequence ID" value="JAT49967.1"/>
    <property type="molecule type" value="Transcribed_RNA"/>
</dbReference>